<protein>
    <recommendedName>
        <fullName evidence="2">Vitellogenin domain-containing protein</fullName>
    </recommendedName>
</protein>
<dbReference type="AlphaFoldDB" id="A0A1X7V7R7"/>
<reference evidence="3" key="1">
    <citation type="submission" date="2017-05" db="UniProtKB">
        <authorList>
            <consortium name="EnsemblMetazoa"/>
        </authorList>
    </citation>
    <scope>IDENTIFICATION</scope>
</reference>
<dbReference type="EnsemblMetazoa" id="Aqu2.1.36046_001">
    <property type="protein sequence ID" value="Aqu2.1.36046_001"/>
    <property type="gene ID" value="Aqu2.1.36046"/>
</dbReference>
<proteinExistence type="predicted"/>
<accession>A0A1X7V7R7</accession>
<evidence type="ECO:0000313" key="3">
    <source>
        <dbReference type="EnsemblMetazoa" id="Aqu2.1.36046_001"/>
    </source>
</evidence>
<evidence type="ECO:0000259" key="2">
    <source>
        <dbReference type="Pfam" id="PF01347"/>
    </source>
</evidence>
<dbReference type="InterPro" id="IPR015819">
    <property type="entry name" value="Lipid_transp_b-sht_shell"/>
</dbReference>
<name>A0A1X7V7R7_AMPQE</name>
<dbReference type="Pfam" id="PF01347">
    <property type="entry name" value="Vitellogenin_N"/>
    <property type="match status" value="1"/>
</dbReference>
<dbReference type="SUPFAM" id="SSF56968">
    <property type="entry name" value="Lipovitellin-phosvitin complex, beta-sheet shell regions"/>
    <property type="match status" value="1"/>
</dbReference>
<dbReference type="InParanoid" id="A0A1X7V7R7"/>
<dbReference type="Gene3D" id="2.30.230.10">
    <property type="entry name" value="Lipovitellin, beta-sheet shell regions, chain A"/>
    <property type="match status" value="1"/>
</dbReference>
<feature type="domain" description="Vitellogenin" evidence="2">
    <location>
        <begin position="65"/>
        <end position="128"/>
    </location>
</feature>
<dbReference type="InterPro" id="IPR001747">
    <property type="entry name" value="Vitellogenin_N"/>
</dbReference>
<dbReference type="GO" id="GO:0005319">
    <property type="term" value="F:lipid transporter activity"/>
    <property type="evidence" value="ECO:0007669"/>
    <property type="project" value="InterPro"/>
</dbReference>
<evidence type="ECO:0000256" key="1">
    <source>
        <dbReference type="ARBA" id="ARBA00022729"/>
    </source>
</evidence>
<sequence>NGNSCSYDYSVVSRIKGGEENKVTATVYVYCESFGEFKSEQAVRYCINIKDAVAQITKHETKDTSSDNVSPVKNLDKWFCFAQSSETGKILGVFHPKEEKEWIVNFKKSIASTFQANYRGTPVTTETDSQSKHKSHY</sequence>
<dbReference type="InterPro" id="IPR015816">
    <property type="entry name" value="Vitellinogen_b-sht_N"/>
</dbReference>
<organism evidence="3">
    <name type="scientific">Amphimedon queenslandica</name>
    <name type="common">Sponge</name>
    <dbReference type="NCBI Taxonomy" id="400682"/>
    <lineage>
        <taxon>Eukaryota</taxon>
        <taxon>Metazoa</taxon>
        <taxon>Porifera</taxon>
        <taxon>Demospongiae</taxon>
        <taxon>Heteroscleromorpha</taxon>
        <taxon>Haplosclerida</taxon>
        <taxon>Niphatidae</taxon>
        <taxon>Amphimedon</taxon>
    </lineage>
</organism>
<keyword evidence="1" id="KW-0732">Signal</keyword>